<evidence type="ECO:0000256" key="7">
    <source>
        <dbReference type="ARBA" id="ARBA00023136"/>
    </source>
</evidence>
<evidence type="ECO:0000256" key="5">
    <source>
        <dbReference type="ARBA" id="ARBA00022833"/>
    </source>
</evidence>
<accession>A0A7S1F8W8</accession>
<feature type="domain" description="RING-type" evidence="10">
    <location>
        <begin position="32"/>
        <end position="75"/>
    </location>
</feature>
<dbReference type="GO" id="GO:0008270">
    <property type="term" value="F:zinc ion binding"/>
    <property type="evidence" value="ECO:0007669"/>
    <property type="project" value="UniProtKB-KW"/>
</dbReference>
<protein>
    <recommendedName>
        <fullName evidence="10">RING-type domain-containing protein</fullName>
    </recommendedName>
</protein>
<evidence type="ECO:0000256" key="4">
    <source>
        <dbReference type="ARBA" id="ARBA00022771"/>
    </source>
</evidence>
<keyword evidence="2" id="KW-0812">Transmembrane</keyword>
<evidence type="ECO:0000256" key="3">
    <source>
        <dbReference type="ARBA" id="ARBA00022723"/>
    </source>
</evidence>
<dbReference type="InterPro" id="IPR013083">
    <property type="entry name" value="Znf_RING/FYVE/PHD"/>
</dbReference>
<keyword evidence="3" id="KW-0479">Metal-binding</keyword>
<evidence type="ECO:0000313" key="11">
    <source>
        <dbReference type="EMBL" id="CAD8852239.1"/>
    </source>
</evidence>
<keyword evidence="4 8" id="KW-0863">Zinc-finger</keyword>
<evidence type="ECO:0000259" key="10">
    <source>
        <dbReference type="PROSITE" id="PS50089"/>
    </source>
</evidence>
<keyword evidence="6" id="KW-1133">Transmembrane helix</keyword>
<evidence type="ECO:0000256" key="2">
    <source>
        <dbReference type="ARBA" id="ARBA00022692"/>
    </source>
</evidence>
<dbReference type="PANTHER" id="PTHR46539:SF9">
    <property type="entry name" value="RING-H2 FINGER PROTEIN ATL56"/>
    <property type="match status" value="1"/>
</dbReference>
<dbReference type="CDD" id="cd16454">
    <property type="entry name" value="RING-H2_PA-TM-RING"/>
    <property type="match status" value="1"/>
</dbReference>
<dbReference type="PANTHER" id="PTHR46539">
    <property type="entry name" value="E3 UBIQUITIN-PROTEIN LIGASE ATL42"/>
    <property type="match status" value="1"/>
</dbReference>
<keyword evidence="7" id="KW-0472">Membrane</keyword>
<dbReference type="SMART" id="SM00184">
    <property type="entry name" value="RING"/>
    <property type="match status" value="1"/>
</dbReference>
<dbReference type="PROSITE" id="PS50089">
    <property type="entry name" value="ZF_RING_2"/>
    <property type="match status" value="1"/>
</dbReference>
<evidence type="ECO:0000256" key="8">
    <source>
        <dbReference type="PROSITE-ProRule" id="PRU00175"/>
    </source>
</evidence>
<gene>
    <name evidence="11" type="ORF">NSCI0253_LOCUS26589</name>
</gene>
<comment type="subcellular location">
    <subcellularLocation>
        <location evidence="1">Membrane</location>
    </subcellularLocation>
</comment>
<dbReference type="EMBL" id="HBFQ01037655">
    <property type="protein sequence ID" value="CAD8852239.1"/>
    <property type="molecule type" value="Transcribed_RNA"/>
</dbReference>
<name>A0A7S1F8W8_NOCSC</name>
<dbReference type="AlphaFoldDB" id="A0A7S1F8W8"/>
<sequence length="427" mass="44663">MPRGLIPEAFVQQSELVVWSEDIASTCLHDRCAICQECFSAGVPDICRVLDCSHVFHAKCVDLWFIKATFCPLCKNDFKSTLRKNLGGSSSSLGRSSHSSSARSLGSRSYSSSLRSGQILVGHSNSDPSLLGILHPGMGHLRGSPPHTPDRQHASVGSLPLSFSDRSLPLMGQWGSERSLGVLSASSSGVLPAVQEVSDEARSIDDTLLSFESASHASDVASPLSRSRGLRPPVAANEQLNDRPAAVAVATGPVQLGQTIVRSFQPDTQVSPNPSPQNQHRLIAVPIYVPAGSDFNFVGGASTDAGCASGVSVSVSSNSVERPETPCEPRRVGASGVTAIVGASSVMHVPQTRHRAQSPQAIASGASGVVGVVSVTHKTSHTLGSSATQVLASNLLPERRRVPYVFPPRLDVVPSVPAPLASANVVS</sequence>
<dbReference type="Gene3D" id="3.30.40.10">
    <property type="entry name" value="Zinc/RING finger domain, C3HC4 (zinc finger)"/>
    <property type="match status" value="1"/>
</dbReference>
<reference evidence="11" key="1">
    <citation type="submission" date="2021-01" db="EMBL/GenBank/DDBJ databases">
        <authorList>
            <person name="Corre E."/>
            <person name="Pelletier E."/>
            <person name="Niang G."/>
            <person name="Scheremetjew M."/>
            <person name="Finn R."/>
            <person name="Kale V."/>
            <person name="Holt S."/>
            <person name="Cochrane G."/>
            <person name="Meng A."/>
            <person name="Brown T."/>
            <person name="Cohen L."/>
        </authorList>
    </citation>
    <scope>NUCLEOTIDE SEQUENCE</scope>
</reference>
<feature type="region of interest" description="Disordered" evidence="9">
    <location>
        <begin position="138"/>
        <end position="157"/>
    </location>
</feature>
<dbReference type="GO" id="GO:0016020">
    <property type="term" value="C:membrane"/>
    <property type="evidence" value="ECO:0007669"/>
    <property type="project" value="UniProtKB-SubCell"/>
</dbReference>
<dbReference type="InterPro" id="IPR001841">
    <property type="entry name" value="Znf_RING"/>
</dbReference>
<dbReference type="Pfam" id="PF13639">
    <property type="entry name" value="zf-RING_2"/>
    <property type="match status" value="1"/>
</dbReference>
<dbReference type="SUPFAM" id="SSF57850">
    <property type="entry name" value="RING/U-box"/>
    <property type="match status" value="1"/>
</dbReference>
<keyword evidence="5" id="KW-0862">Zinc</keyword>
<evidence type="ECO:0000256" key="9">
    <source>
        <dbReference type="SAM" id="MobiDB-lite"/>
    </source>
</evidence>
<feature type="region of interest" description="Disordered" evidence="9">
    <location>
        <begin position="87"/>
        <end position="109"/>
    </location>
</feature>
<evidence type="ECO:0000256" key="6">
    <source>
        <dbReference type="ARBA" id="ARBA00022989"/>
    </source>
</evidence>
<organism evidence="11">
    <name type="scientific">Noctiluca scintillans</name>
    <name type="common">Sea sparkle</name>
    <name type="synonym">Red tide dinoflagellate</name>
    <dbReference type="NCBI Taxonomy" id="2966"/>
    <lineage>
        <taxon>Eukaryota</taxon>
        <taxon>Sar</taxon>
        <taxon>Alveolata</taxon>
        <taxon>Dinophyceae</taxon>
        <taxon>Noctilucales</taxon>
        <taxon>Noctilucaceae</taxon>
        <taxon>Noctiluca</taxon>
    </lineage>
</organism>
<evidence type="ECO:0000256" key="1">
    <source>
        <dbReference type="ARBA" id="ARBA00004370"/>
    </source>
</evidence>
<proteinExistence type="predicted"/>